<evidence type="ECO:0008006" key="3">
    <source>
        <dbReference type="Google" id="ProtNLM"/>
    </source>
</evidence>
<dbReference type="InterPro" id="IPR026337">
    <property type="entry name" value="AKG_HExxH"/>
</dbReference>
<reference evidence="1 2" key="1">
    <citation type="submission" date="2014-06" db="EMBL/GenBank/DDBJ databases">
        <title>Whole Genome Sequences of Three Symbiotic Endozoicomonas Bacteria.</title>
        <authorList>
            <person name="Neave M.J."/>
            <person name="Apprill A."/>
            <person name="Voolstra C.R."/>
        </authorList>
    </citation>
    <scope>NUCLEOTIDE SEQUENCE [LARGE SCALE GENOMIC DNA]</scope>
    <source>
        <strain evidence="1 2">DSM 25634</strain>
    </source>
</reference>
<keyword evidence="2" id="KW-1185">Reference proteome</keyword>
<protein>
    <recommendedName>
        <fullName evidence="3">HEXXH motif domain-containing protein</fullName>
    </recommendedName>
</protein>
<proteinExistence type="predicted"/>
<dbReference type="RefSeq" id="WP_034837460.1">
    <property type="nucleotide sequence ID" value="NZ_JOKH01000003.1"/>
</dbReference>
<evidence type="ECO:0000313" key="1">
    <source>
        <dbReference type="EMBL" id="KEQ17312.1"/>
    </source>
</evidence>
<dbReference type="EMBL" id="JOKH01000003">
    <property type="protein sequence ID" value="KEQ17312.1"/>
    <property type="molecule type" value="Genomic_DNA"/>
</dbReference>
<accession>A0A081NFT9</accession>
<dbReference type="STRING" id="1137799.GZ78_15995"/>
<evidence type="ECO:0000313" key="2">
    <source>
        <dbReference type="Proteomes" id="UP000028073"/>
    </source>
</evidence>
<gene>
    <name evidence="1" type="ORF">GZ78_15995</name>
</gene>
<dbReference type="NCBIfam" id="TIGR04267">
    <property type="entry name" value="mod_HExxH"/>
    <property type="match status" value="1"/>
</dbReference>
<sequence>MGVLRTEVIGWEVSQGNGSRLFSRQGVKKMFLSVSHSRENIENLAKAVLQDEYDSNEQLKFSYSKSIEKIRGIECDHDVKVQFHNSPIAREAIRQGVFSEAADLDDKITIQSESYQMHCLNLYNEAIKLIEKKSIQLLQLIELVTTDVVFVHSPRIGGGTGSHLPGVICISIGDDWTEVDVANTLVHEATHLNVFLCDMVNKVFTSPASELDKEEYRVLSAVRVGDMRPLDKAVHSAFVTVPLLYFEKLLGSCEMMKEFSVSLNDCVNGVVDKEFLFTQYGQQLVNQLREFNESRDFSLVEKALI</sequence>
<dbReference type="Proteomes" id="UP000028073">
    <property type="component" value="Unassembled WGS sequence"/>
</dbReference>
<comment type="caution">
    <text evidence="1">The sequence shown here is derived from an EMBL/GenBank/DDBJ whole genome shotgun (WGS) entry which is preliminary data.</text>
</comment>
<dbReference type="AlphaFoldDB" id="A0A081NFT9"/>
<organism evidence="1 2">
    <name type="scientific">Endozoicomonas numazuensis</name>
    <dbReference type="NCBI Taxonomy" id="1137799"/>
    <lineage>
        <taxon>Bacteria</taxon>
        <taxon>Pseudomonadati</taxon>
        <taxon>Pseudomonadota</taxon>
        <taxon>Gammaproteobacteria</taxon>
        <taxon>Oceanospirillales</taxon>
        <taxon>Endozoicomonadaceae</taxon>
        <taxon>Endozoicomonas</taxon>
    </lineage>
</organism>
<name>A0A081NFT9_9GAMM</name>